<dbReference type="Proteomes" id="UP001208534">
    <property type="component" value="Unassembled WGS sequence"/>
</dbReference>
<dbReference type="AlphaFoldDB" id="A0AAW5RGG6"/>
<dbReference type="Gene3D" id="3.40.960.10">
    <property type="entry name" value="VSR Endonuclease"/>
    <property type="match status" value="1"/>
</dbReference>
<dbReference type="RefSeq" id="WP_262579611.1">
    <property type="nucleotide sequence ID" value="NZ_JAHPRE010000102.1"/>
</dbReference>
<dbReference type="EMBL" id="JAHPRE010000102">
    <property type="protein sequence ID" value="MCU4398515.1"/>
    <property type="molecule type" value="Genomic_DNA"/>
</dbReference>
<keyword evidence="1" id="KW-0540">Nuclease</keyword>
<protein>
    <submittedName>
        <fullName evidence="1">Endonuclease domain-containing protein</fullName>
    </submittedName>
</protein>
<reference evidence="1" key="1">
    <citation type="submission" date="2021-06" db="EMBL/GenBank/DDBJ databases">
        <title>Propagation of a rapidly emergent carbapenem-resistant Acinetobacter baumannii lineage by various extra-hospital transmission networks.</title>
        <authorList>
            <person name="Calix J."/>
        </authorList>
    </citation>
    <scope>NUCLEOTIDE SEQUENCE</scope>
    <source>
        <strain evidence="1">WU_MDCI_Aw63</strain>
    </source>
</reference>
<keyword evidence="1" id="KW-0378">Hydrolase</keyword>
<organism evidence="1 2">
    <name type="scientific">Acinetobacter junii</name>
    <dbReference type="NCBI Taxonomy" id="40215"/>
    <lineage>
        <taxon>Bacteria</taxon>
        <taxon>Pseudomonadati</taxon>
        <taxon>Pseudomonadota</taxon>
        <taxon>Gammaproteobacteria</taxon>
        <taxon>Moraxellales</taxon>
        <taxon>Moraxellaceae</taxon>
        <taxon>Acinetobacter</taxon>
    </lineage>
</organism>
<comment type="caution">
    <text evidence="1">The sequence shown here is derived from an EMBL/GenBank/DDBJ whole genome shotgun (WGS) entry which is preliminary data.</text>
</comment>
<sequence length="156" mass="18534">MEVDQYLQLTRKCQPKTKPRNKPLPKANEKYLEAFDDIERALQILDIKYQKLFQFEPTKHWRFDFYLIEYRILVEIAGGPWSAGRKRKRFSYDADREDTANELGYRIVRIESASRFKINESGPMQIRAHFASQWIKNLKRHTFNGPDQTLPPNGLT</sequence>
<gene>
    <name evidence="1" type="ORF">KTH64_16575</name>
</gene>
<evidence type="ECO:0000313" key="2">
    <source>
        <dbReference type="Proteomes" id="UP001208534"/>
    </source>
</evidence>
<proteinExistence type="predicted"/>
<evidence type="ECO:0000313" key="1">
    <source>
        <dbReference type="EMBL" id="MCU4398515.1"/>
    </source>
</evidence>
<accession>A0AAW5RGG6</accession>
<dbReference type="GO" id="GO:0004519">
    <property type="term" value="F:endonuclease activity"/>
    <property type="evidence" value="ECO:0007669"/>
    <property type="project" value="UniProtKB-KW"/>
</dbReference>
<name>A0AAW5RGG6_ACIJU</name>
<keyword evidence="1" id="KW-0255">Endonuclease</keyword>